<comment type="similarity">
    <text evidence="1">Belongs to the short-chain dehydrogenases/reductases (SDR) family.</text>
</comment>
<keyword evidence="4" id="KW-1185">Reference proteome</keyword>
<dbReference type="AlphaFoldDB" id="A0A167FB07"/>
<dbReference type="RefSeq" id="WP_068655025.1">
    <property type="nucleotide sequence ID" value="NZ_CP017770.1"/>
</dbReference>
<dbReference type="STRING" id="1763538.LPB68_00695"/>
<protein>
    <recommendedName>
        <fullName evidence="5">Short-chain dehydrogenase</fullName>
    </recommendedName>
</protein>
<proteinExistence type="inferred from homology"/>
<reference evidence="3 4" key="1">
    <citation type="submission" date="2016-02" db="EMBL/GenBank/DDBJ databases">
        <title>Paenibacillus sp. LPB0068, isolated from Crassostrea gigas.</title>
        <authorList>
            <person name="Shin S.-K."/>
            <person name="Yi H."/>
        </authorList>
    </citation>
    <scope>NUCLEOTIDE SEQUENCE [LARGE SCALE GENOMIC DNA]</scope>
    <source>
        <strain evidence="3 4">LPB0068</strain>
    </source>
</reference>
<name>A0A167FB07_9BACL</name>
<dbReference type="SUPFAM" id="SSF51735">
    <property type="entry name" value="NAD(P)-binding Rossmann-fold domains"/>
    <property type="match status" value="1"/>
</dbReference>
<evidence type="ECO:0000256" key="2">
    <source>
        <dbReference type="ARBA" id="ARBA00023002"/>
    </source>
</evidence>
<dbReference type="PANTHER" id="PTHR24321">
    <property type="entry name" value="DEHYDROGENASES, SHORT CHAIN"/>
    <property type="match status" value="1"/>
</dbReference>
<dbReference type="InterPro" id="IPR036291">
    <property type="entry name" value="NAD(P)-bd_dom_sf"/>
</dbReference>
<evidence type="ECO:0000313" key="3">
    <source>
        <dbReference type="EMBL" id="OAB76367.1"/>
    </source>
</evidence>
<dbReference type="EMBL" id="LSFN01000005">
    <property type="protein sequence ID" value="OAB76367.1"/>
    <property type="molecule type" value="Genomic_DNA"/>
</dbReference>
<dbReference type="PANTHER" id="PTHR24321:SF8">
    <property type="entry name" value="ESTRADIOL 17-BETA-DEHYDROGENASE 8-RELATED"/>
    <property type="match status" value="1"/>
</dbReference>
<dbReference type="PRINTS" id="PR00081">
    <property type="entry name" value="GDHRDH"/>
</dbReference>
<evidence type="ECO:0008006" key="5">
    <source>
        <dbReference type="Google" id="ProtNLM"/>
    </source>
</evidence>
<evidence type="ECO:0000313" key="4">
    <source>
        <dbReference type="Proteomes" id="UP000077134"/>
    </source>
</evidence>
<sequence>MEALKRVIVLGGCGFIGSNMVNALTERNYDCIVLDNKVEGHPLAFTNFHVDIRNRTELETAITTIFEEFGPIEGTIFASGISRAGHLLDQDFEEFLEVIDVNFLSVAYATKYMLPNYIKQGHGKLLFVASVFATIVAPEMIAYNSSKAALLQFAKSITEDFASSHIISNVISPGFIYSPMVDDVLNQVGKNPKWMHLLAGLPKKYIDLDTVIHTMLYLFEQNNSVNGANFILDGGYSIR</sequence>
<dbReference type="Gene3D" id="3.40.50.720">
    <property type="entry name" value="NAD(P)-binding Rossmann-like Domain"/>
    <property type="match status" value="1"/>
</dbReference>
<accession>A0A167FB07</accession>
<keyword evidence="2" id="KW-0560">Oxidoreductase</keyword>
<evidence type="ECO:0000256" key="1">
    <source>
        <dbReference type="ARBA" id="ARBA00006484"/>
    </source>
</evidence>
<dbReference type="GO" id="GO:0016491">
    <property type="term" value="F:oxidoreductase activity"/>
    <property type="evidence" value="ECO:0007669"/>
    <property type="project" value="UniProtKB-KW"/>
</dbReference>
<dbReference type="Proteomes" id="UP000077134">
    <property type="component" value="Unassembled WGS sequence"/>
</dbReference>
<dbReference type="KEGG" id="pcx:LPB68_00695"/>
<dbReference type="Pfam" id="PF13561">
    <property type="entry name" value="adh_short_C2"/>
    <property type="match status" value="1"/>
</dbReference>
<dbReference type="CDD" id="cd05233">
    <property type="entry name" value="SDR_c"/>
    <property type="match status" value="1"/>
</dbReference>
<organism evidence="3 4">
    <name type="scientific">Paenibacillus crassostreae</name>
    <dbReference type="NCBI Taxonomy" id="1763538"/>
    <lineage>
        <taxon>Bacteria</taxon>
        <taxon>Bacillati</taxon>
        <taxon>Bacillota</taxon>
        <taxon>Bacilli</taxon>
        <taxon>Bacillales</taxon>
        <taxon>Paenibacillaceae</taxon>
        <taxon>Paenibacillus</taxon>
    </lineage>
</organism>
<dbReference type="InterPro" id="IPR002347">
    <property type="entry name" value="SDR_fam"/>
</dbReference>
<gene>
    <name evidence="3" type="ORF">PNBC_02840</name>
</gene>
<comment type="caution">
    <text evidence="3">The sequence shown here is derived from an EMBL/GenBank/DDBJ whole genome shotgun (WGS) entry which is preliminary data.</text>
</comment>